<keyword evidence="2" id="KW-1185">Reference proteome</keyword>
<dbReference type="RefSeq" id="WP_281903301.1">
    <property type="nucleotide sequence ID" value="NZ_BSDI01000051.1"/>
</dbReference>
<dbReference type="EMBL" id="BSDI01000051">
    <property type="protein sequence ID" value="GLI01896.1"/>
    <property type="molecule type" value="Genomic_DNA"/>
</dbReference>
<evidence type="ECO:0000313" key="2">
    <source>
        <dbReference type="Proteomes" id="UP001144280"/>
    </source>
</evidence>
<reference evidence="1" key="1">
    <citation type="submission" date="2022-12" db="EMBL/GenBank/DDBJ databases">
        <title>New Phytohabitans aurantiacus sp. RD004123 nov., an actinomycete isolated from soil.</title>
        <authorList>
            <person name="Triningsih D.W."/>
            <person name="Harunari E."/>
            <person name="Igarashi Y."/>
        </authorList>
    </citation>
    <scope>NUCLEOTIDE SEQUENCE</scope>
    <source>
        <strain evidence="1">RD004123</strain>
    </source>
</reference>
<organism evidence="1 2">
    <name type="scientific">Phytohabitans aurantiacus</name>
    <dbReference type="NCBI Taxonomy" id="3016789"/>
    <lineage>
        <taxon>Bacteria</taxon>
        <taxon>Bacillati</taxon>
        <taxon>Actinomycetota</taxon>
        <taxon>Actinomycetes</taxon>
        <taxon>Micromonosporales</taxon>
        <taxon>Micromonosporaceae</taxon>
    </lineage>
</organism>
<gene>
    <name evidence="1" type="ORF">Pa4123_71730</name>
</gene>
<comment type="caution">
    <text evidence="1">The sequence shown here is derived from an EMBL/GenBank/DDBJ whole genome shotgun (WGS) entry which is preliminary data.</text>
</comment>
<sequence>MAKRWWVAAVVVLVTAVGTTVAVLTRDSGVACGCDIRPDIRPAAEQTARRFDDLARAGDVEAAWAMLTDGARARYGSVAGFRPVAARLKAAGVWLQVADDINFGTPSEAALVKHGGSPPRVLSTMVVQLWYGRGGGERVDPEPAALDIRAVPDGDDGLRIDTPPGAVKAAQFAYLDATGAYAYPYREQESPTIVRWPERSPPPGPVLLLGADRTASGWRVGVTTV</sequence>
<protein>
    <submittedName>
        <fullName evidence="1">Uncharacterized protein</fullName>
    </submittedName>
</protein>
<evidence type="ECO:0000313" key="1">
    <source>
        <dbReference type="EMBL" id="GLI01896.1"/>
    </source>
</evidence>
<dbReference type="Proteomes" id="UP001144280">
    <property type="component" value="Unassembled WGS sequence"/>
</dbReference>
<proteinExistence type="predicted"/>
<name>A0ABQ5R8J6_9ACTN</name>
<accession>A0ABQ5R8J6</accession>